<evidence type="ECO:0000256" key="2">
    <source>
        <dbReference type="SAM" id="SignalP"/>
    </source>
</evidence>
<protein>
    <submittedName>
        <fullName evidence="3">Uncharacterized protein</fullName>
    </submittedName>
</protein>
<keyword evidence="4" id="KW-1185">Reference proteome</keyword>
<feature type="non-terminal residue" evidence="3">
    <location>
        <position position="1"/>
    </location>
</feature>
<keyword evidence="1" id="KW-0175">Coiled coil</keyword>
<evidence type="ECO:0000313" key="3">
    <source>
        <dbReference type="EMBL" id="GMS86851.1"/>
    </source>
</evidence>
<feature type="chain" id="PRO_5043630096" evidence="2">
    <location>
        <begin position="16"/>
        <end position="114"/>
    </location>
</feature>
<gene>
    <name evidence="3" type="ORF">PENTCL1PPCAC_9026</name>
</gene>
<reference evidence="3" key="1">
    <citation type="submission" date="2023-10" db="EMBL/GenBank/DDBJ databases">
        <title>Genome assembly of Pristionchus species.</title>
        <authorList>
            <person name="Yoshida K."/>
            <person name="Sommer R.J."/>
        </authorList>
    </citation>
    <scope>NUCLEOTIDE SEQUENCE</scope>
    <source>
        <strain evidence="3">RS0144</strain>
    </source>
</reference>
<sequence length="114" mass="13399">QLALILSLFAALATAIPSPSRSRLSTVGQLAYEYVSTLRAQQQDLLDTLPPSREKNQIKIQLIEDELDYIKRRKEMLKRKLRKARTKRIQKIRKTVRSFNSDFFTEPPHYERII</sequence>
<name>A0AAV5SUL9_9BILA</name>
<feature type="coiled-coil region" evidence="1">
    <location>
        <begin position="60"/>
        <end position="87"/>
    </location>
</feature>
<accession>A0AAV5SUL9</accession>
<organism evidence="3 4">
    <name type="scientific">Pristionchus entomophagus</name>
    <dbReference type="NCBI Taxonomy" id="358040"/>
    <lineage>
        <taxon>Eukaryota</taxon>
        <taxon>Metazoa</taxon>
        <taxon>Ecdysozoa</taxon>
        <taxon>Nematoda</taxon>
        <taxon>Chromadorea</taxon>
        <taxon>Rhabditida</taxon>
        <taxon>Rhabditina</taxon>
        <taxon>Diplogasteromorpha</taxon>
        <taxon>Diplogasteroidea</taxon>
        <taxon>Neodiplogasteridae</taxon>
        <taxon>Pristionchus</taxon>
    </lineage>
</organism>
<feature type="signal peptide" evidence="2">
    <location>
        <begin position="1"/>
        <end position="15"/>
    </location>
</feature>
<keyword evidence="2" id="KW-0732">Signal</keyword>
<evidence type="ECO:0000256" key="1">
    <source>
        <dbReference type="SAM" id="Coils"/>
    </source>
</evidence>
<dbReference type="EMBL" id="BTSX01000002">
    <property type="protein sequence ID" value="GMS86851.1"/>
    <property type="molecule type" value="Genomic_DNA"/>
</dbReference>
<comment type="caution">
    <text evidence="3">The sequence shown here is derived from an EMBL/GenBank/DDBJ whole genome shotgun (WGS) entry which is preliminary data.</text>
</comment>
<proteinExistence type="predicted"/>
<dbReference type="Proteomes" id="UP001432027">
    <property type="component" value="Unassembled WGS sequence"/>
</dbReference>
<evidence type="ECO:0000313" key="4">
    <source>
        <dbReference type="Proteomes" id="UP001432027"/>
    </source>
</evidence>
<dbReference type="AlphaFoldDB" id="A0AAV5SUL9"/>